<dbReference type="EMBL" id="BAAAMU010000003">
    <property type="protein sequence ID" value="GAA1614289.1"/>
    <property type="molecule type" value="Genomic_DNA"/>
</dbReference>
<organism evidence="1 2">
    <name type="scientific">Nonomuraea maheshkhaliensis</name>
    <dbReference type="NCBI Taxonomy" id="419590"/>
    <lineage>
        <taxon>Bacteria</taxon>
        <taxon>Bacillati</taxon>
        <taxon>Actinomycetota</taxon>
        <taxon>Actinomycetes</taxon>
        <taxon>Streptosporangiales</taxon>
        <taxon>Streptosporangiaceae</taxon>
        <taxon>Nonomuraea</taxon>
    </lineage>
</organism>
<evidence type="ECO:0000313" key="1">
    <source>
        <dbReference type="EMBL" id="GAA1614289.1"/>
    </source>
</evidence>
<protein>
    <submittedName>
        <fullName evidence="1">Uncharacterized protein</fullName>
    </submittedName>
</protein>
<proteinExistence type="predicted"/>
<gene>
    <name evidence="1" type="ORF">GCM10009733_008110</name>
</gene>
<comment type="caution">
    <text evidence="1">The sequence shown here is derived from an EMBL/GenBank/DDBJ whole genome shotgun (WGS) entry which is preliminary data.</text>
</comment>
<sequence>MLASYPPDPALGAEWAASLYRGADEYVVRDRDDFMAIVSGRRNDLM</sequence>
<accession>A0ABN2EQ79</accession>
<dbReference type="Proteomes" id="UP001500064">
    <property type="component" value="Unassembled WGS sequence"/>
</dbReference>
<name>A0ABN2EQ79_9ACTN</name>
<reference evidence="1 2" key="1">
    <citation type="journal article" date="2019" name="Int. J. Syst. Evol. Microbiol.">
        <title>The Global Catalogue of Microorganisms (GCM) 10K type strain sequencing project: providing services to taxonomists for standard genome sequencing and annotation.</title>
        <authorList>
            <consortium name="The Broad Institute Genomics Platform"/>
            <consortium name="The Broad Institute Genome Sequencing Center for Infectious Disease"/>
            <person name="Wu L."/>
            <person name="Ma J."/>
        </authorList>
    </citation>
    <scope>NUCLEOTIDE SEQUENCE [LARGE SCALE GENOMIC DNA]</scope>
    <source>
        <strain evidence="1 2">JCM 13929</strain>
    </source>
</reference>
<keyword evidence="2" id="KW-1185">Reference proteome</keyword>
<evidence type="ECO:0000313" key="2">
    <source>
        <dbReference type="Proteomes" id="UP001500064"/>
    </source>
</evidence>